<feature type="region of interest" description="Disordered" evidence="1">
    <location>
        <begin position="1"/>
        <end position="20"/>
    </location>
</feature>
<dbReference type="InParanoid" id="V4UCD0"/>
<dbReference type="AlphaFoldDB" id="V4UCD0"/>
<evidence type="ECO:0000313" key="3">
    <source>
        <dbReference type="Proteomes" id="UP000030687"/>
    </source>
</evidence>
<organism evidence="2 3">
    <name type="scientific">Citrus clementina</name>
    <name type="common">Clementine</name>
    <name type="synonym">Citrus deliciosa x Citrus sinensis</name>
    <dbReference type="NCBI Taxonomy" id="85681"/>
    <lineage>
        <taxon>Eukaryota</taxon>
        <taxon>Viridiplantae</taxon>
        <taxon>Streptophyta</taxon>
        <taxon>Embryophyta</taxon>
        <taxon>Tracheophyta</taxon>
        <taxon>Spermatophyta</taxon>
        <taxon>Magnoliopsida</taxon>
        <taxon>eudicotyledons</taxon>
        <taxon>Gunneridae</taxon>
        <taxon>Pentapetalae</taxon>
        <taxon>rosids</taxon>
        <taxon>malvids</taxon>
        <taxon>Sapindales</taxon>
        <taxon>Rutaceae</taxon>
        <taxon>Aurantioideae</taxon>
        <taxon>Citrus</taxon>
    </lineage>
</organism>
<name>V4UCD0_CITCL</name>
<protein>
    <submittedName>
        <fullName evidence="2">Uncharacterized protein</fullName>
    </submittedName>
</protein>
<sequence length="81" mass="9465">MIHKGISRKQIAGRNCKGTRNTFSHHRRKFNQWLSNYDTENFRATHIEKGDSMNQANKKILKSGLKPLNNYHSLKSSLFYA</sequence>
<evidence type="ECO:0000313" key="2">
    <source>
        <dbReference type="EMBL" id="ESR36949.1"/>
    </source>
</evidence>
<evidence type="ECO:0000256" key="1">
    <source>
        <dbReference type="SAM" id="MobiDB-lite"/>
    </source>
</evidence>
<dbReference type="Proteomes" id="UP000030687">
    <property type="component" value="Unassembled WGS sequence"/>
</dbReference>
<accession>V4UCD0</accession>
<proteinExistence type="predicted"/>
<gene>
    <name evidence="2" type="ORF">CICLE_v10029716mg</name>
</gene>
<reference evidence="2 3" key="1">
    <citation type="submission" date="2013-10" db="EMBL/GenBank/DDBJ databases">
        <authorList>
            <consortium name="International Citrus Genome Consortium"/>
            <person name="Jenkins J."/>
            <person name="Schmutz J."/>
            <person name="Prochnik S."/>
            <person name="Rokhsar D."/>
            <person name="Gmitter F."/>
            <person name="Ollitrault P."/>
            <person name="Machado M."/>
            <person name="Talon M."/>
            <person name="Wincker P."/>
            <person name="Jaillon O."/>
            <person name="Morgante M."/>
        </authorList>
    </citation>
    <scope>NUCLEOTIDE SEQUENCE</scope>
    <source>
        <strain evidence="3">cv. Clemenules</strain>
    </source>
</reference>
<dbReference type="Gramene" id="ESR36949">
    <property type="protein sequence ID" value="ESR36949"/>
    <property type="gene ID" value="CICLE_v10029716mg"/>
</dbReference>
<keyword evidence="3" id="KW-1185">Reference proteome</keyword>
<dbReference type="EMBL" id="KI536978">
    <property type="protein sequence ID" value="ESR36949.1"/>
    <property type="molecule type" value="Genomic_DNA"/>
</dbReference>
<dbReference type="KEGG" id="cic:CICLE_v10029716mg"/>